<dbReference type="SMART" id="SM00130">
    <property type="entry name" value="KR"/>
    <property type="match status" value="4"/>
</dbReference>
<dbReference type="Gene3D" id="3.50.4.10">
    <property type="entry name" value="Hepatocyte Growth Factor"/>
    <property type="match status" value="1"/>
</dbReference>
<evidence type="ECO:0000256" key="8">
    <source>
        <dbReference type="ARBA" id="ARBA00023180"/>
    </source>
</evidence>
<dbReference type="FunFam" id="2.40.20.10:FF:000008">
    <property type="entry name" value="Hepatocyte growth factor"/>
    <property type="match status" value="1"/>
</dbReference>
<dbReference type="InterPro" id="IPR003609">
    <property type="entry name" value="Pan_app"/>
</dbReference>
<dbReference type="GO" id="GO:0008083">
    <property type="term" value="F:growth factor activity"/>
    <property type="evidence" value="ECO:0007669"/>
    <property type="project" value="UniProtKB-KW"/>
</dbReference>
<evidence type="ECO:0000256" key="13">
    <source>
        <dbReference type="ARBA" id="ARBA00045210"/>
    </source>
</evidence>
<dbReference type="CDD" id="cd00108">
    <property type="entry name" value="KR"/>
    <property type="match status" value="4"/>
</dbReference>
<dbReference type="CDD" id="cd00190">
    <property type="entry name" value="Tryp_SPc"/>
    <property type="match status" value="1"/>
</dbReference>
<evidence type="ECO:0000256" key="2">
    <source>
        <dbReference type="ARBA" id="ARBA00022542"/>
    </source>
</evidence>
<dbReference type="InterPro" id="IPR027284">
    <property type="entry name" value="Hepatocyte_GF"/>
</dbReference>
<evidence type="ECO:0000259" key="16">
    <source>
        <dbReference type="PROSITE" id="PS50070"/>
    </source>
</evidence>
<evidence type="ECO:0000256" key="3">
    <source>
        <dbReference type="ARBA" id="ARBA00022572"/>
    </source>
</evidence>
<dbReference type="PANTHER" id="PTHR24261">
    <property type="entry name" value="PLASMINOGEN-RELATED"/>
    <property type="match status" value="1"/>
</dbReference>
<evidence type="ECO:0000256" key="10">
    <source>
        <dbReference type="ARBA" id="ARBA00025867"/>
    </source>
</evidence>
<keyword evidence="9" id="KW-0873">Pyrrolidone carboxylic acid</keyword>
<dbReference type="InterPro" id="IPR043504">
    <property type="entry name" value="Peptidase_S1_PA_chymotrypsin"/>
</dbReference>
<keyword evidence="20" id="KW-1185">Reference proteome</keyword>
<evidence type="ECO:0000256" key="15">
    <source>
        <dbReference type="PROSITE-ProRule" id="PRU00121"/>
    </source>
</evidence>
<keyword evidence="7 15" id="KW-1015">Disulfide bond</keyword>
<keyword evidence="8" id="KW-0325">Glycoprotein</keyword>
<dbReference type="SMART" id="SM00473">
    <property type="entry name" value="PAN_AP"/>
    <property type="match status" value="1"/>
</dbReference>
<dbReference type="Proteomes" id="UP000694427">
    <property type="component" value="Unplaced"/>
</dbReference>
<keyword evidence="6 14" id="KW-0339">Growth factor</keyword>
<accession>A0A8C1JXN6</accession>
<reference evidence="19" key="1">
    <citation type="submission" date="2025-08" db="UniProtKB">
        <authorList>
            <consortium name="Ensembl"/>
        </authorList>
    </citation>
    <scope>IDENTIFICATION</scope>
</reference>
<dbReference type="InterPro" id="IPR009003">
    <property type="entry name" value="Peptidase_S1_PA"/>
</dbReference>
<evidence type="ECO:0000313" key="19">
    <source>
        <dbReference type="Ensembl" id="ENSCCRP00010039237.1"/>
    </source>
</evidence>
<feature type="domain" description="Kringle" evidence="16">
    <location>
        <begin position="301"/>
        <end position="380"/>
    </location>
</feature>
<dbReference type="PROSITE" id="PS00021">
    <property type="entry name" value="KRINGLE_1"/>
    <property type="match status" value="3"/>
</dbReference>
<reference evidence="19" key="2">
    <citation type="submission" date="2025-09" db="UniProtKB">
        <authorList>
            <consortium name="Ensembl"/>
        </authorList>
    </citation>
    <scope>IDENTIFICATION</scope>
</reference>
<evidence type="ECO:0000259" key="17">
    <source>
        <dbReference type="PROSITE" id="PS50240"/>
    </source>
</evidence>
<evidence type="ECO:0000256" key="4">
    <source>
        <dbReference type="ARBA" id="ARBA00022729"/>
    </source>
</evidence>
<dbReference type="SMART" id="SM00020">
    <property type="entry name" value="Tryp_SPc"/>
    <property type="match status" value="1"/>
</dbReference>
<evidence type="ECO:0000256" key="6">
    <source>
        <dbReference type="ARBA" id="ARBA00023030"/>
    </source>
</evidence>
<evidence type="ECO:0000256" key="5">
    <source>
        <dbReference type="ARBA" id="ARBA00022737"/>
    </source>
</evidence>
<dbReference type="PRINTS" id="PR00018">
    <property type="entry name" value="KRINGLE"/>
</dbReference>
<feature type="disulfide bond" evidence="15">
    <location>
        <begin position="260"/>
        <end position="283"/>
    </location>
</feature>
<keyword evidence="2 14" id="KW-0721">Serine protease homolog</keyword>
<dbReference type="PROSITE" id="PS50948">
    <property type="entry name" value="PAN"/>
    <property type="match status" value="1"/>
</dbReference>
<dbReference type="PRINTS" id="PR00722">
    <property type="entry name" value="CHYMOTRYPSIN"/>
</dbReference>
<dbReference type="Ensembl" id="ENSCCRT00010043096.1">
    <property type="protein sequence ID" value="ENSCCRP00010039237.1"/>
    <property type="gene ID" value="ENSCCRG00010016749.1"/>
</dbReference>
<feature type="disulfide bond" evidence="15">
    <location>
        <begin position="211"/>
        <end position="288"/>
    </location>
</feature>
<dbReference type="PROSITE" id="PS50240">
    <property type="entry name" value="TRYPSIN_DOM"/>
    <property type="match status" value="1"/>
</dbReference>
<evidence type="ECO:0000313" key="20">
    <source>
        <dbReference type="Proteomes" id="UP000694427"/>
    </source>
</evidence>
<evidence type="ECO:0000256" key="11">
    <source>
        <dbReference type="ARBA" id="ARBA00031997"/>
    </source>
</evidence>
<feature type="domain" description="Kringle" evidence="16">
    <location>
        <begin position="127"/>
        <end position="206"/>
    </location>
</feature>
<dbReference type="GO" id="GO:0004252">
    <property type="term" value="F:serine-type endopeptidase activity"/>
    <property type="evidence" value="ECO:0007669"/>
    <property type="project" value="InterPro"/>
</dbReference>
<feature type="domain" description="Apple" evidence="18">
    <location>
        <begin position="38"/>
        <end position="123"/>
    </location>
</feature>
<comment type="similarity">
    <text evidence="14">Belongs to the peptidase S1 family. Plasminogen subfamily.</text>
</comment>
<comment type="function">
    <text evidence="13">Potent mitogen for mature parenchymal hepatocyte cells, seems to be a hepatotrophic factor, and acts as a growth factor for a broad spectrum of tissues and cell types. Activating ligand for the receptor tyrosine kinase MET by binding to it and promoting its dimerization. Activates MAPK signaling following TMPRSS13 cleavage and activation.</text>
</comment>
<feature type="domain" description="Peptidase S1" evidence="17">
    <location>
        <begin position="493"/>
        <end position="719"/>
    </location>
</feature>
<organism evidence="19 20">
    <name type="scientific">Cyprinus carpio</name>
    <name type="common">Common carp</name>
    <dbReference type="NCBI Taxonomy" id="7962"/>
    <lineage>
        <taxon>Eukaryota</taxon>
        <taxon>Metazoa</taxon>
        <taxon>Chordata</taxon>
        <taxon>Craniata</taxon>
        <taxon>Vertebrata</taxon>
        <taxon>Euteleostomi</taxon>
        <taxon>Actinopterygii</taxon>
        <taxon>Neopterygii</taxon>
        <taxon>Teleostei</taxon>
        <taxon>Ostariophysi</taxon>
        <taxon>Cypriniformes</taxon>
        <taxon>Cyprinidae</taxon>
        <taxon>Cyprininae</taxon>
        <taxon>Cyprinus</taxon>
    </lineage>
</organism>
<name>A0A8C1JXN6_CYPCA</name>
<dbReference type="AlphaFoldDB" id="A0A8C1JXN6"/>
<dbReference type="InterPro" id="IPR001254">
    <property type="entry name" value="Trypsin_dom"/>
</dbReference>
<evidence type="ECO:0000256" key="9">
    <source>
        <dbReference type="ARBA" id="ARBA00023283"/>
    </source>
</evidence>
<protein>
    <recommendedName>
        <fullName evidence="1 14">Hepatocyte growth factor</fullName>
    </recommendedName>
    <alternativeName>
        <fullName evidence="12 14">Hepatopoietin-A</fullName>
    </alternativeName>
    <alternativeName>
        <fullName evidence="11 14">Scatter factor</fullName>
    </alternativeName>
</protein>
<evidence type="ECO:0000256" key="14">
    <source>
        <dbReference type="PIRNR" id="PIRNR001152"/>
    </source>
</evidence>
<dbReference type="SUPFAM" id="SSF57440">
    <property type="entry name" value="Kringle-like"/>
    <property type="match status" value="4"/>
</dbReference>
<dbReference type="InterPro" id="IPR050759">
    <property type="entry name" value="Serine_protease_kringle"/>
</dbReference>
<dbReference type="Gene3D" id="2.40.10.10">
    <property type="entry name" value="Trypsin-like serine proteases"/>
    <property type="match status" value="2"/>
</dbReference>
<feature type="domain" description="Kringle" evidence="16">
    <location>
        <begin position="389"/>
        <end position="466"/>
    </location>
</feature>
<dbReference type="FunFam" id="2.40.20.10:FF:000007">
    <property type="entry name" value="Hepatocyte growth factor"/>
    <property type="match status" value="1"/>
</dbReference>
<dbReference type="InterPro" id="IPR013806">
    <property type="entry name" value="Kringle-like"/>
</dbReference>
<dbReference type="Pfam" id="PF00051">
    <property type="entry name" value="Kringle"/>
    <property type="match status" value="4"/>
</dbReference>
<sequence length="728" mass="82157">MCVTASTCTRLQVYMYVCVLSICICVCVKSPCLFCSECRKQTLQRYQKSENSRLLCKDCPESPRIRNLSLDDCARKCSKSKKSCRAFYVDHINRKCHLLPFDRFSDGAKRERKPNYDLYEKKDYVKECIIGSGVNYKARRSFTKTGITCQAWNMSIPHEHNFKPARHKKFDLRQNFCRNPDNDPSGPWCFTELTETRHQECGLPQCSEVECMKCNGETYRGPMDHTESGKECQRWDSQKPHKHTYQPHRHVGKGLDDNYCRNPNNDVRPWCYTMDKNTPWEYCNISVCDSDNDVEVEVTTSCFRGQGEGYRGTVNVTPAGVTCQRWDALFPHNHSYTPHNYKCKDLRENFCRNPDGSEIPWCFTTDPKVRKAFCTNIPRCDSESSDSTECYEDNGESYRGNLSKTRSGIPCGLWSDHTFRRGLQSAKASAGLELNLCRNPDRDKHGPWCYTSNSSIPWDYCGLERCKSVSLDDHQKTGGGPKPSCFIHKTTRIVGGMQVQRAEDGSWVVSIQKGNKHWCGGSLIREEWVLTDQQCFSTCVPDLSEYTVQVGLLHLNASTGTQGLRIAHVVCGPEGSNLALLKLTTPAPLSEHVRTVLLPVAGCAVAEGTYCLMYGWGDTKGTGHEGSLKMVGLPIVSNKRCSQSHKGILPITETKICAGGKRDQGVCEKDYGGPLVCQEGESKVIVGVSINGRGCAVTRRPAVFVNVAFYSEWIRKVFKYYSDLEISY</sequence>
<dbReference type="InterPro" id="IPR018056">
    <property type="entry name" value="Kringle_CS"/>
</dbReference>
<evidence type="ECO:0000256" key="12">
    <source>
        <dbReference type="ARBA" id="ARBA00033078"/>
    </source>
</evidence>
<dbReference type="CDD" id="cd01099">
    <property type="entry name" value="PAN_AP_HGF"/>
    <property type="match status" value="1"/>
</dbReference>
<dbReference type="PROSITE" id="PS50070">
    <property type="entry name" value="KRINGLE_2"/>
    <property type="match status" value="4"/>
</dbReference>
<keyword evidence="3 15" id="KW-0420">Kringle</keyword>
<dbReference type="InterPro" id="IPR038178">
    <property type="entry name" value="Kringle_sf"/>
</dbReference>
<dbReference type="InterPro" id="IPR000001">
    <property type="entry name" value="Kringle"/>
</dbReference>
<keyword evidence="5" id="KW-0677">Repeat</keyword>
<feature type="disulfide bond" evidence="15">
    <location>
        <begin position="232"/>
        <end position="271"/>
    </location>
</feature>
<dbReference type="PANTHER" id="PTHR24261:SF8">
    <property type="entry name" value="HEPATOCYTE GROWTH FACTOR"/>
    <property type="match status" value="1"/>
</dbReference>
<dbReference type="Gene3D" id="2.40.20.10">
    <property type="entry name" value="Plasminogen Kringle 4"/>
    <property type="match status" value="4"/>
</dbReference>
<comment type="subunit">
    <text evidence="10">Dimer of an alpha chain and a beta chain linked by a disulfide bond. Interacts with SRPX2; the interaction increases HGF mitogenic activity.</text>
</comment>
<evidence type="ECO:0000259" key="18">
    <source>
        <dbReference type="PROSITE" id="PS50948"/>
    </source>
</evidence>
<dbReference type="PIRSF" id="PIRSF500183">
    <property type="entry name" value="Hepatocyte_GF"/>
    <property type="match status" value="1"/>
</dbReference>
<feature type="domain" description="Kringle" evidence="16">
    <location>
        <begin position="210"/>
        <end position="288"/>
    </location>
</feature>
<dbReference type="GO" id="GO:0006508">
    <property type="term" value="P:proteolysis"/>
    <property type="evidence" value="ECO:0007669"/>
    <property type="project" value="InterPro"/>
</dbReference>
<dbReference type="PIRSF" id="PIRSF001152">
    <property type="entry name" value="HGF_MST1"/>
    <property type="match status" value="1"/>
</dbReference>
<dbReference type="InterPro" id="IPR001314">
    <property type="entry name" value="Peptidase_S1A"/>
</dbReference>
<feature type="disulfide bond" evidence="15">
    <location>
        <begin position="351"/>
        <end position="374"/>
    </location>
</feature>
<keyword evidence="4" id="KW-0732">Signal</keyword>
<evidence type="ECO:0000256" key="7">
    <source>
        <dbReference type="ARBA" id="ARBA00023157"/>
    </source>
</evidence>
<evidence type="ECO:0000256" key="1">
    <source>
        <dbReference type="ARBA" id="ARBA00021784"/>
    </source>
</evidence>
<proteinExistence type="inferred from homology"/>
<dbReference type="FunFam" id="2.40.20.10:FF:000004">
    <property type="entry name" value="Hepatocyte growth factor"/>
    <property type="match status" value="1"/>
</dbReference>
<dbReference type="Pfam" id="PF00089">
    <property type="entry name" value="Trypsin"/>
    <property type="match status" value="1"/>
</dbReference>
<comment type="caution">
    <text evidence="15">Lacks conserved residue(s) required for the propagation of feature annotation.</text>
</comment>
<dbReference type="SUPFAM" id="SSF50494">
    <property type="entry name" value="Trypsin-like serine proteases"/>
    <property type="match status" value="1"/>
</dbReference>
<dbReference type="InterPro" id="IPR024174">
    <property type="entry name" value="HGF/MST1"/>
</dbReference>
<dbReference type="SUPFAM" id="SSF57414">
    <property type="entry name" value="Hairpin loop containing domain-like"/>
    <property type="match status" value="1"/>
</dbReference>
<feature type="disulfide bond" evidence="15">
    <location>
        <begin position="323"/>
        <end position="362"/>
    </location>
</feature>